<dbReference type="PANTHER" id="PTHR23318:SF0">
    <property type="entry name" value="SERINE_THREONINE-PROTEIN PHOSPHATASE 4 REGULATORY SUBUNIT 3"/>
    <property type="match status" value="1"/>
</dbReference>
<dbReference type="GO" id="GO:0072542">
    <property type="term" value="F:protein phosphatase activator activity"/>
    <property type="evidence" value="ECO:0007669"/>
    <property type="project" value="TreeGrafter"/>
</dbReference>
<dbReference type="OrthoDB" id="27483at2759"/>
<evidence type="ECO:0000259" key="4">
    <source>
        <dbReference type="Pfam" id="PF04802"/>
    </source>
</evidence>
<dbReference type="Pfam" id="PF22972">
    <property type="entry name" value="EVH1_PP4R3"/>
    <property type="match status" value="1"/>
</dbReference>
<reference evidence="6 7" key="1">
    <citation type="submission" date="2015-03" db="EMBL/GenBank/DDBJ databases">
        <title>Genomics and transcriptomics of the oil-accumulating basidiomycete yeast T. oleaginosus allow insights into substrate utilization and the diverse evolutionary trajectories of mating systems in fungi.</title>
        <authorList>
            <consortium name="DOE Joint Genome Institute"/>
            <person name="Kourist R."/>
            <person name="Kracht O."/>
            <person name="Bracharz F."/>
            <person name="Lipzen A."/>
            <person name="Nolan M."/>
            <person name="Ohm R."/>
            <person name="Grigoriev I."/>
            <person name="Sun S."/>
            <person name="Heitman J."/>
            <person name="Bruck T."/>
            <person name="Nowrousian M."/>
        </authorList>
    </citation>
    <scope>NUCLEOTIDE SEQUENCE [LARGE SCALE GENOMIC DNA]</scope>
    <source>
        <strain evidence="6 7">IBC0246</strain>
    </source>
</reference>
<dbReference type="InterPro" id="IPR011993">
    <property type="entry name" value="PH-like_dom_sf"/>
</dbReference>
<dbReference type="AlphaFoldDB" id="A0A0J0XEJ7"/>
<evidence type="ECO:0000313" key="6">
    <source>
        <dbReference type="EMBL" id="KLT39487.1"/>
    </source>
</evidence>
<dbReference type="GO" id="GO:0006974">
    <property type="term" value="P:DNA damage response"/>
    <property type="evidence" value="ECO:0007669"/>
    <property type="project" value="TreeGrafter"/>
</dbReference>
<dbReference type="InterPro" id="IPR051137">
    <property type="entry name" value="PP4R3-like"/>
</dbReference>
<feature type="region of interest" description="Disordered" evidence="3">
    <location>
        <begin position="1"/>
        <end position="72"/>
    </location>
</feature>
<feature type="domain" description="Serine/threonine-protein phosphatase 4 regulatory subunit 3-like central" evidence="4">
    <location>
        <begin position="250"/>
        <end position="731"/>
    </location>
</feature>
<sequence length="933" mass="103840">MADIQPTASSSTDAAPEEMDPGPSSATSHEAAPHDNIAPESETSGGDDIDTMNVQPDSADDSGDDLLLPENDHGAGKRVKVYELRDQAWFDRGTGHCKGVYDNDNDVALLVVEAEDPQLEGRPGEEAEGPGGFIRDELLLHAQVTKDDQYTRQQETLIVWTDQATQLDIALSFQDASGCEGIWQFISEVQKHLHNQLGDDSKMGMVSSSSPMEPSPVLTSSVPVGTVARDHWQHPSLANIKEHEVWLRMQAKSAAGRERAVEHIIGEDYIKQLIVVLHQAEDLESIDDLHALCSLMQTILMFNDNGIFEYILQDDIFDGVLGMLEYDPEFPTLKASYRAFFRQYSKYREVVHIKDDTIRNKIHQTSRLLYLKDVVLARLLDDPTFNILNSFVFFNQVDITSYIQSDDALLHELFIDFQRNEPGQNAIKKRDLVQFLHQLMLMGKGMQVPNRLALYRTLVDRGLMFACEWAFRQREATILHGGAEILTLAVEHDVNAVRLHVLREEDSSRRTLVMEIVGLLQSTQDQGLIQQTVETLKMLLEPGADNEQSFARAKDASVAETFTGYFYDHCAPQLFSPISKLPELKDVNKPQVLAQERAPLLTTLVDLLSYCVAVHGHKAQYYILSTPLALRVCSLVYAREKTLRHSALRFVKACLRTNNHFIHRNFTKNGVTKAIIDLVDRETTRDTMLSSACLDTLELIRKENMKAIIMDMFDKHEALLNRLTERPFVRAYILGLRIRWDQFKEPPPQPPPQAVAEAAKRTAADEEEAWFNQSDDEVDGNRDNSTRHVPVKRKRAPQSAPARKRLSSGGGSALGLDYDDASDSDGSAGGESAGGESPKVAPIQTATADSELAEGLSDVEQRVRAKRIRKEEEEESSAFSELMGGGNKVATKDGSPGGNKVVHGHEGGSPAGKDKKIRLSLGGIGRKFRGGKV</sequence>
<evidence type="ECO:0000256" key="3">
    <source>
        <dbReference type="SAM" id="MobiDB-lite"/>
    </source>
</evidence>
<dbReference type="Proteomes" id="UP000053611">
    <property type="component" value="Unassembled WGS sequence"/>
</dbReference>
<organism evidence="6 7">
    <name type="scientific">Cutaneotrichosporon oleaginosum</name>
    <dbReference type="NCBI Taxonomy" id="879819"/>
    <lineage>
        <taxon>Eukaryota</taxon>
        <taxon>Fungi</taxon>
        <taxon>Dikarya</taxon>
        <taxon>Basidiomycota</taxon>
        <taxon>Agaricomycotina</taxon>
        <taxon>Tremellomycetes</taxon>
        <taxon>Trichosporonales</taxon>
        <taxon>Trichosporonaceae</taxon>
        <taxon>Cutaneotrichosporon</taxon>
    </lineage>
</organism>
<feature type="compositionally biased region" description="Acidic residues" evidence="3">
    <location>
        <begin position="765"/>
        <end position="778"/>
    </location>
</feature>
<dbReference type="InterPro" id="IPR006887">
    <property type="entry name" value="P4R3-like_central_dom"/>
</dbReference>
<dbReference type="GeneID" id="28984880"/>
<dbReference type="InterPro" id="IPR055236">
    <property type="entry name" value="EVH1_PP4R3"/>
</dbReference>
<gene>
    <name evidence="6" type="ORF">CC85DRAFT_288468</name>
</gene>
<feature type="region of interest" description="Disordered" evidence="3">
    <location>
        <begin position="742"/>
        <end position="918"/>
    </location>
</feature>
<dbReference type="Gene3D" id="2.30.29.30">
    <property type="entry name" value="Pleckstrin-homology domain (PH domain)/Phosphotyrosine-binding domain (PTB)"/>
    <property type="match status" value="1"/>
</dbReference>
<dbReference type="EMBL" id="KQ087257">
    <property type="protein sequence ID" value="KLT39487.1"/>
    <property type="molecule type" value="Genomic_DNA"/>
</dbReference>
<name>A0A0J0XEJ7_9TREE</name>
<evidence type="ECO:0000256" key="2">
    <source>
        <dbReference type="ARBA" id="ARBA00023242"/>
    </source>
</evidence>
<dbReference type="PANTHER" id="PTHR23318">
    <property type="entry name" value="ATP SYNTHASE GAMMA-RELATED"/>
    <property type="match status" value="1"/>
</dbReference>
<feature type="compositionally biased region" description="Polar residues" evidence="3">
    <location>
        <begin position="1"/>
        <end position="13"/>
    </location>
</feature>
<dbReference type="GO" id="GO:0030289">
    <property type="term" value="C:protein phosphatase 4 complex"/>
    <property type="evidence" value="ECO:0007669"/>
    <property type="project" value="TreeGrafter"/>
</dbReference>
<evidence type="ECO:0000259" key="5">
    <source>
        <dbReference type="Pfam" id="PF22972"/>
    </source>
</evidence>
<feature type="compositionally biased region" description="Basic residues" evidence="3">
    <location>
        <begin position="789"/>
        <end position="806"/>
    </location>
</feature>
<accession>A0A0J0XEJ7</accession>
<keyword evidence="2" id="KW-0539">Nucleus</keyword>
<keyword evidence="7" id="KW-1185">Reference proteome</keyword>
<comment type="subcellular location">
    <subcellularLocation>
        <location evidence="1">Nucleus</location>
    </subcellularLocation>
</comment>
<dbReference type="RefSeq" id="XP_018275978.1">
    <property type="nucleotide sequence ID" value="XM_018424277.1"/>
</dbReference>
<evidence type="ECO:0000313" key="7">
    <source>
        <dbReference type="Proteomes" id="UP000053611"/>
    </source>
</evidence>
<dbReference type="SUPFAM" id="SSF50729">
    <property type="entry name" value="PH domain-like"/>
    <property type="match status" value="1"/>
</dbReference>
<protein>
    <submittedName>
        <fullName evidence="6">DUF625-domain-containing protein</fullName>
    </submittedName>
</protein>
<feature type="domain" description="PP4R3 EVH1-like" evidence="5">
    <location>
        <begin position="77"/>
        <end position="193"/>
    </location>
</feature>
<evidence type="ECO:0000256" key="1">
    <source>
        <dbReference type="ARBA" id="ARBA00004123"/>
    </source>
</evidence>
<dbReference type="STRING" id="879819.A0A0J0XEJ7"/>
<dbReference type="GO" id="GO:0005654">
    <property type="term" value="C:nucleoplasm"/>
    <property type="evidence" value="ECO:0007669"/>
    <property type="project" value="TreeGrafter"/>
</dbReference>
<proteinExistence type="predicted"/>
<dbReference type="Pfam" id="PF04802">
    <property type="entry name" value="PP4R3"/>
    <property type="match status" value="1"/>
</dbReference>